<protein>
    <submittedName>
        <fullName evidence="2">Uncharacterized protein</fullName>
    </submittedName>
</protein>
<organism evidence="2 3">
    <name type="scientific">Pleurodeles waltl</name>
    <name type="common">Iberian ribbed newt</name>
    <dbReference type="NCBI Taxonomy" id="8319"/>
    <lineage>
        <taxon>Eukaryota</taxon>
        <taxon>Metazoa</taxon>
        <taxon>Chordata</taxon>
        <taxon>Craniata</taxon>
        <taxon>Vertebrata</taxon>
        <taxon>Euteleostomi</taxon>
        <taxon>Amphibia</taxon>
        <taxon>Batrachia</taxon>
        <taxon>Caudata</taxon>
        <taxon>Salamandroidea</taxon>
        <taxon>Salamandridae</taxon>
        <taxon>Pleurodelinae</taxon>
        <taxon>Pleurodeles</taxon>
    </lineage>
</organism>
<dbReference type="AlphaFoldDB" id="A0AAV7UQR0"/>
<reference evidence="2" key="1">
    <citation type="journal article" date="2022" name="bioRxiv">
        <title>Sequencing and chromosome-scale assembly of the giantPleurodeles waltlgenome.</title>
        <authorList>
            <person name="Brown T."/>
            <person name="Elewa A."/>
            <person name="Iarovenko S."/>
            <person name="Subramanian E."/>
            <person name="Araus A.J."/>
            <person name="Petzold A."/>
            <person name="Susuki M."/>
            <person name="Suzuki K.-i.T."/>
            <person name="Hayashi T."/>
            <person name="Toyoda A."/>
            <person name="Oliveira C."/>
            <person name="Osipova E."/>
            <person name="Leigh N.D."/>
            <person name="Simon A."/>
            <person name="Yun M.H."/>
        </authorList>
    </citation>
    <scope>NUCLEOTIDE SEQUENCE</scope>
    <source>
        <strain evidence="2">20211129_DDA</strain>
        <tissue evidence="2">Liver</tissue>
    </source>
</reference>
<comment type="caution">
    <text evidence="2">The sequence shown here is derived from an EMBL/GenBank/DDBJ whole genome shotgun (WGS) entry which is preliminary data.</text>
</comment>
<dbReference type="EMBL" id="JANPWB010000004">
    <property type="protein sequence ID" value="KAJ1191388.1"/>
    <property type="molecule type" value="Genomic_DNA"/>
</dbReference>
<dbReference type="Proteomes" id="UP001066276">
    <property type="component" value="Chromosome 2_2"/>
</dbReference>
<feature type="compositionally biased region" description="Polar residues" evidence="1">
    <location>
        <begin position="40"/>
        <end position="50"/>
    </location>
</feature>
<sequence>MNYITFEVEAATVQPTEEQYEEAVRLDQAVRTEPVAEVENMQSDEGTSGLHTDERADKRTDKVAEKHSTEAMNPGLGKHDIFLDAVYSEAVIFSSEAETLGLIIDQWQPSGE</sequence>
<keyword evidence="3" id="KW-1185">Reference proteome</keyword>
<evidence type="ECO:0000313" key="2">
    <source>
        <dbReference type="EMBL" id="KAJ1191388.1"/>
    </source>
</evidence>
<evidence type="ECO:0000256" key="1">
    <source>
        <dbReference type="SAM" id="MobiDB-lite"/>
    </source>
</evidence>
<gene>
    <name evidence="2" type="ORF">NDU88_000704</name>
</gene>
<accession>A0AAV7UQR0</accession>
<evidence type="ECO:0000313" key="3">
    <source>
        <dbReference type="Proteomes" id="UP001066276"/>
    </source>
</evidence>
<proteinExistence type="predicted"/>
<feature type="region of interest" description="Disordered" evidence="1">
    <location>
        <begin position="32"/>
        <end position="75"/>
    </location>
</feature>
<feature type="compositionally biased region" description="Basic and acidic residues" evidence="1">
    <location>
        <begin position="51"/>
        <end position="69"/>
    </location>
</feature>
<name>A0AAV7UQR0_PLEWA</name>